<reference evidence="1" key="1">
    <citation type="submission" date="2020-02" db="EMBL/GenBank/DDBJ databases">
        <authorList>
            <person name="Meier V. D."/>
        </authorList>
    </citation>
    <scope>NUCLEOTIDE SEQUENCE</scope>
    <source>
        <strain evidence="1">AVDCRST_MAG87</strain>
    </source>
</reference>
<name>A0A6J4VWP2_9BACT</name>
<feature type="non-terminal residue" evidence="1">
    <location>
        <position position="40"/>
    </location>
</feature>
<accession>A0A6J4VWP2</accession>
<feature type="non-terminal residue" evidence="1">
    <location>
        <position position="1"/>
    </location>
</feature>
<evidence type="ECO:0000313" key="1">
    <source>
        <dbReference type="EMBL" id="CAA9585073.1"/>
    </source>
</evidence>
<organism evidence="1">
    <name type="scientific">uncultured Thermomicrobiales bacterium</name>
    <dbReference type="NCBI Taxonomy" id="1645740"/>
    <lineage>
        <taxon>Bacteria</taxon>
        <taxon>Pseudomonadati</taxon>
        <taxon>Thermomicrobiota</taxon>
        <taxon>Thermomicrobia</taxon>
        <taxon>Thermomicrobiales</taxon>
        <taxon>environmental samples</taxon>
    </lineage>
</organism>
<protein>
    <submittedName>
        <fullName evidence="1">Uncharacterized protein</fullName>
    </submittedName>
</protein>
<dbReference type="EMBL" id="CADCWJ010000842">
    <property type="protein sequence ID" value="CAA9585073.1"/>
    <property type="molecule type" value="Genomic_DNA"/>
</dbReference>
<sequence>WYGGARYPTYARRPMMSMWCRRHAPRRCQHLGSSPNCSRS</sequence>
<gene>
    <name evidence="1" type="ORF">AVDCRST_MAG87-3843</name>
</gene>
<proteinExistence type="predicted"/>
<dbReference type="AlphaFoldDB" id="A0A6J4VWP2"/>